<evidence type="ECO:0000313" key="1">
    <source>
        <dbReference type="EMBL" id="SNS71519.1"/>
    </source>
</evidence>
<evidence type="ECO:0000313" key="2">
    <source>
        <dbReference type="Proteomes" id="UP000198407"/>
    </source>
</evidence>
<dbReference type="AlphaFoldDB" id="A0A239GQL4"/>
<dbReference type="Proteomes" id="UP000198407">
    <property type="component" value="Unassembled WGS sequence"/>
</dbReference>
<name>A0A239GQL4_9PSED</name>
<keyword evidence="2" id="KW-1185">Reference proteome</keyword>
<dbReference type="RefSeq" id="WP_052419406.1">
    <property type="nucleotide sequence ID" value="NZ_FZOL01000013.1"/>
</dbReference>
<dbReference type="EMBL" id="FZOL01000013">
    <property type="protein sequence ID" value="SNS71519.1"/>
    <property type="molecule type" value="Genomic_DNA"/>
</dbReference>
<protein>
    <submittedName>
        <fullName evidence="1">Uncharacterized protein</fullName>
    </submittedName>
</protein>
<sequence>MTDSQQQDRAAQARARFREDQLRRRAETRMLAPLELEAGAIVDVDGTLHKDFLRNDLVVTIHEWDLPLSPGLTDTLYLEWARGHAPQESDFIEIASQEITAPVADGTFPLKTLKIPVDLLQVDGPYTLRYWVLRYNHEEGYSPPLHIVCDGTRPWFDERPPALVLPEVPITDQYLVEHPQGVVATIPAYADRQPGDVVTYRWIAMPLPENPADVPIAGSAPVTGEPAQITFSADTVRAQGDGGCVVFYELMDKATNLSRLSYYTSVGVALGPLPTGLLPPKVPQAEGDNLVDLADAREGVVVRIPEFQNAKPSDRIEVTWGSTVLYAEEIGSSPVTPIQVSVPASVLRSEYADAQGPLPTNVSYRVLRGTVPFVAPAISVDVDFSVIGPPRPEPDPDWPDPINPVLDILQTRGKVSGNLDHLERADAGQDAMQSFLAWAPINPGEIVEFYWNNVPVPEARFIVEAGMAPGDTIAVEIPWSYIEDAGNNAQIPVYYRIGSPGSNNWQHSPTAYVNVEAIILTPTAPTFLGLSQPLGWLTCRSLYDVDDPSELDPAVRVQVPDLSRYLSDGDQLTLTWTPWNRISGGEVINDAIKTETITLGGATPATGFVWRVQPYETYILPTYNPEGGSRDGRAQVVYSFQMGDETVTSLDVEAVVSMHTPTNSCPIPPPSN</sequence>
<proteinExistence type="predicted"/>
<gene>
    <name evidence="1" type="ORF">SAMN05444352_113120</name>
</gene>
<accession>A0A239GQL4</accession>
<dbReference type="STRING" id="1215104.GCA_000730585_03748"/>
<reference evidence="2" key="1">
    <citation type="submission" date="2017-06" db="EMBL/GenBank/DDBJ databases">
        <authorList>
            <person name="Varghese N."/>
            <person name="Submissions S."/>
        </authorList>
    </citation>
    <scope>NUCLEOTIDE SEQUENCE [LARGE SCALE GENOMIC DNA]</scope>
    <source>
        <strain evidence="2">DSM 22348</strain>
    </source>
</reference>
<dbReference type="OrthoDB" id="6891193at2"/>
<organism evidence="1 2">
    <name type="scientific">Pseudomonas japonica</name>
    <dbReference type="NCBI Taxonomy" id="256466"/>
    <lineage>
        <taxon>Bacteria</taxon>
        <taxon>Pseudomonadati</taxon>
        <taxon>Pseudomonadota</taxon>
        <taxon>Gammaproteobacteria</taxon>
        <taxon>Pseudomonadales</taxon>
        <taxon>Pseudomonadaceae</taxon>
        <taxon>Pseudomonas</taxon>
    </lineage>
</organism>